<proteinExistence type="predicted"/>
<evidence type="ECO:0000313" key="1">
    <source>
        <dbReference type="EMBL" id="TNN18612.1"/>
    </source>
</evidence>
<name>A0A4Z2DQC6_SCHJA</name>
<organism evidence="1 2">
    <name type="scientific">Schistosoma japonicum</name>
    <name type="common">Blood fluke</name>
    <dbReference type="NCBI Taxonomy" id="6182"/>
    <lineage>
        <taxon>Eukaryota</taxon>
        <taxon>Metazoa</taxon>
        <taxon>Spiralia</taxon>
        <taxon>Lophotrochozoa</taxon>
        <taxon>Platyhelminthes</taxon>
        <taxon>Trematoda</taxon>
        <taxon>Digenea</taxon>
        <taxon>Strigeidida</taxon>
        <taxon>Schistosomatoidea</taxon>
        <taxon>Schistosomatidae</taxon>
        <taxon>Schistosoma</taxon>
    </lineage>
</organism>
<dbReference type="AlphaFoldDB" id="A0A4Z2DQC6"/>
<keyword evidence="2" id="KW-1185">Reference proteome</keyword>
<reference evidence="1 2" key="1">
    <citation type="submission" date="2019-03" db="EMBL/GenBank/DDBJ databases">
        <title>An improved genome assembly of the fluke Schistosoma japonicum.</title>
        <authorList>
            <person name="Hu W."/>
            <person name="Luo F."/>
            <person name="Yin M."/>
            <person name="Mo X."/>
            <person name="Sun C."/>
            <person name="Wu Q."/>
            <person name="Zhu B."/>
            <person name="Xiang M."/>
            <person name="Wang J."/>
            <person name="Wang Y."/>
            <person name="Zhang T."/>
            <person name="Xu B."/>
            <person name="Zheng H."/>
            <person name="Feng Z."/>
        </authorList>
    </citation>
    <scope>NUCLEOTIDE SEQUENCE [LARGE SCALE GENOMIC DNA]</scope>
    <source>
        <strain evidence="1">HuSjv2</strain>
        <tissue evidence="1">Worms</tissue>
    </source>
</reference>
<accession>A0A4Z2DQC6</accession>
<dbReference type="EMBL" id="SKCS01000070">
    <property type="protein sequence ID" value="TNN18612.1"/>
    <property type="molecule type" value="Genomic_DNA"/>
</dbReference>
<dbReference type="OrthoDB" id="6252916at2759"/>
<protein>
    <submittedName>
        <fullName evidence="1">Uncharacterized protein</fullName>
    </submittedName>
</protein>
<evidence type="ECO:0000313" key="2">
    <source>
        <dbReference type="Proteomes" id="UP000311919"/>
    </source>
</evidence>
<dbReference type="Proteomes" id="UP000311919">
    <property type="component" value="Unassembled WGS sequence"/>
</dbReference>
<sequence length="86" mass="10057">MDGTVQKSTGYIVSNIMKPELATKFKLIGTSKTVTCTFVSDELSVFDIYKIVDSVRQSFFHDAKDKVVKREYKSRREMKSYKLHYY</sequence>
<gene>
    <name evidence="1" type="ORF">EWB00_010090</name>
</gene>
<comment type="caution">
    <text evidence="1">The sequence shown here is derived from an EMBL/GenBank/DDBJ whole genome shotgun (WGS) entry which is preliminary data.</text>
</comment>